<dbReference type="SUPFAM" id="SSF53335">
    <property type="entry name" value="S-adenosyl-L-methionine-dependent methyltransferases"/>
    <property type="match status" value="1"/>
</dbReference>
<evidence type="ECO:0000313" key="12">
    <source>
        <dbReference type="EMBL" id="OHA76272.1"/>
    </source>
</evidence>
<evidence type="ECO:0000256" key="7">
    <source>
        <dbReference type="ARBA" id="ARBA00022679"/>
    </source>
</evidence>
<reference evidence="12 13" key="1">
    <citation type="journal article" date="2016" name="Nat. Commun.">
        <title>Thousands of microbial genomes shed light on interconnected biogeochemical processes in an aquifer system.</title>
        <authorList>
            <person name="Anantharaman K."/>
            <person name="Brown C.T."/>
            <person name="Hug L.A."/>
            <person name="Sharon I."/>
            <person name="Castelle C.J."/>
            <person name="Probst A.J."/>
            <person name="Thomas B.C."/>
            <person name="Singh A."/>
            <person name="Wilkins M.J."/>
            <person name="Karaoz U."/>
            <person name="Brodie E.L."/>
            <person name="Williams K.H."/>
            <person name="Hubbard S.S."/>
            <person name="Banfield J.F."/>
        </authorList>
    </citation>
    <scope>NUCLEOTIDE SEQUENCE [LARGE SCALE GENOMIC DNA]</scope>
</reference>
<evidence type="ECO:0000256" key="9">
    <source>
        <dbReference type="ARBA" id="ARBA00030757"/>
    </source>
</evidence>
<dbReference type="Pfam" id="PF01135">
    <property type="entry name" value="PCMT"/>
    <property type="match status" value="1"/>
</dbReference>
<keyword evidence="6 12" id="KW-0489">Methyltransferase</keyword>
<dbReference type="PANTHER" id="PTHR11579:SF0">
    <property type="entry name" value="PROTEIN-L-ISOASPARTATE(D-ASPARTATE) O-METHYLTRANSFERASE"/>
    <property type="match status" value="1"/>
</dbReference>
<comment type="subcellular location">
    <subcellularLocation>
        <location evidence="1">Cytoplasm</location>
    </subcellularLocation>
</comment>
<organism evidence="12 13">
    <name type="scientific">Candidatus Wildermuthbacteria bacterium RIFCSPLOWO2_12_FULL_40_9</name>
    <dbReference type="NCBI Taxonomy" id="1802467"/>
    <lineage>
        <taxon>Bacteria</taxon>
        <taxon>Candidatus Wildermuthiibacteriota</taxon>
    </lineage>
</organism>
<evidence type="ECO:0000256" key="4">
    <source>
        <dbReference type="ARBA" id="ARBA00013346"/>
    </source>
</evidence>
<evidence type="ECO:0000256" key="5">
    <source>
        <dbReference type="ARBA" id="ARBA00022490"/>
    </source>
</evidence>
<dbReference type="EMBL" id="MHUM01000032">
    <property type="protein sequence ID" value="OHA76272.1"/>
    <property type="molecule type" value="Genomic_DNA"/>
</dbReference>
<keyword evidence="5" id="KW-0963">Cytoplasm</keyword>
<accession>A0A1G2RVG0</accession>
<evidence type="ECO:0000256" key="10">
    <source>
        <dbReference type="ARBA" id="ARBA00031323"/>
    </source>
</evidence>
<dbReference type="InterPro" id="IPR029063">
    <property type="entry name" value="SAM-dependent_MTases_sf"/>
</dbReference>
<evidence type="ECO:0000256" key="1">
    <source>
        <dbReference type="ARBA" id="ARBA00004496"/>
    </source>
</evidence>
<dbReference type="GO" id="GO:0032259">
    <property type="term" value="P:methylation"/>
    <property type="evidence" value="ECO:0007669"/>
    <property type="project" value="UniProtKB-KW"/>
</dbReference>
<dbReference type="InterPro" id="IPR000682">
    <property type="entry name" value="PCMT"/>
</dbReference>
<evidence type="ECO:0000256" key="11">
    <source>
        <dbReference type="ARBA" id="ARBA00031350"/>
    </source>
</evidence>
<evidence type="ECO:0000256" key="8">
    <source>
        <dbReference type="ARBA" id="ARBA00022691"/>
    </source>
</evidence>
<dbReference type="PANTHER" id="PTHR11579">
    <property type="entry name" value="PROTEIN-L-ISOASPARTATE O-METHYLTRANSFERASE"/>
    <property type="match status" value="1"/>
</dbReference>
<dbReference type="EC" id="2.1.1.77" evidence="3"/>
<protein>
    <recommendedName>
        <fullName evidence="4">Protein-L-isoaspartate O-methyltransferase</fullName>
        <ecNumber evidence="3">2.1.1.77</ecNumber>
    </recommendedName>
    <alternativeName>
        <fullName evidence="11">L-isoaspartyl protein carboxyl methyltransferase</fullName>
    </alternativeName>
    <alternativeName>
        <fullName evidence="9">Protein L-isoaspartyl methyltransferase</fullName>
    </alternativeName>
    <alternativeName>
        <fullName evidence="10">Protein-beta-aspartate methyltransferase</fullName>
    </alternativeName>
</protein>
<comment type="similarity">
    <text evidence="2">Belongs to the methyltransferase superfamily. L-isoaspartyl/D-aspartyl protein methyltransferase family.</text>
</comment>
<keyword evidence="7 12" id="KW-0808">Transferase</keyword>
<gene>
    <name evidence="12" type="ORF">A3H01_00355</name>
</gene>
<dbReference type="GO" id="GO:0004719">
    <property type="term" value="F:protein-L-isoaspartate (D-aspartate) O-methyltransferase activity"/>
    <property type="evidence" value="ECO:0007669"/>
    <property type="project" value="UniProtKB-EC"/>
</dbReference>
<dbReference type="Gene3D" id="3.40.50.150">
    <property type="entry name" value="Vaccinia Virus protein VP39"/>
    <property type="match status" value="1"/>
</dbReference>
<evidence type="ECO:0000256" key="6">
    <source>
        <dbReference type="ARBA" id="ARBA00022603"/>
    </source>
</evidence>
<dbReference type="AlphaFoldDB" id="A0A1G2RVG0"/>
<keyword evidence="8" id="KW-0949">S-adenosyl-L-methionine</keyword>
<sequence length="220" mass="24461">MGFVDALVQSNWLKTPRIIQAFEKIERGDFVLESSKDLAGLDESLSIGYGQTISQPLVVAFMLELLQPKKGENIMDVGFGSGWTSAILAHIVSGGELNEKQKGKIIAIEIIPELVEFGKKNISKYNFIEKGIVECYCRDATKGYPELKSGFDKILVSASIQGRNDKGIDNVPTAWKQQLKIGGRIVTPINDSVWLFEKISQDGFKEEEHHGFTFVPLVQK</sequence>
<evidence type="ECO:0000313" key="13">
    <source>
        <dbReference type="Proteomes" id="UP000177853"/>
    </source>
</evidence>
<name>A0A1G2RVG0_9BACT</name>
<evidence type="ECO:0000256" key="2">
    <source>
        <dbReference type="ARBA" id="ARBA00005369"/>
    </source>
</evidence>
<dbReference type="Proteomes" id="UP000177853">
    <property type="component" value="Unassembled WGS sequence"/>
</dbReference>
<comment type="caution">
    <text evidence="12">The sequence shown here is derived from an EMBL/GenBank/DDBJ whole genome shotgun (WGS) entry which is preliminary data.</text>
</comment>
<evidence type="ECO:0000256" key="3">
    <source>
        <dbReference type="ARBA" id="ARBA00011890"/>
    </source>
</evidence>
<dbReference type="GO" id="GO:0005737">
    <property type="term" value="C:cytoplasm"/>
    <property type="evidence" value="ECO:0007669"/>
    <property type="project" value="UniProtKB-SubCell"/>
</dbReference>
<proteinExistence type="inferred from homology"/>
<dbReference type="CDD" id="cd02440">
    <property type="entry name" value="AdoMet_MTases"/>
    <property type="match status" value="1"/>
</dbReference>